<dbReference type="Proteomes" id="UP000199228">
    <property type="component" value="Unassembled WGS sequence"/>
</dbReference>
<dbReference type="CDD" id="cd10227">
    <property type="entry name" value="ASKHA_NBD_ParM-like"/>
    <property type="match status" value="1"/>
</dbReference>
<evidence type="ECO:0000313" key="4">
    <source>
        <dbReference type="Proteomes" id="UP000199228"/>
    </source>
</evidence>
<organism evidence="3 4">
    <name type="scientific">Eubacterium oxidoreducens</name>
    <dbReference type="NCBI Taxonomy" id="1732"/>
    <lineage>
        <taxon>Bacteria</taxon>
        <taxon>Bacillati</taxon>
        <taxon>Bacillota</taxon>
        <taxon>Clostridia</taxon>
        <taxon>Eubacteriales</taxon>
        <taxon>Eubacteriaceae</taxon>
        <taxon>Eubacterium</taxon>
    </lineage>
</organism>
<dbReference type="Pfam" id="PF17989">
    <property type="entry name" value="ALP_N"/>
    <property type="match status" value="1"/>
</dbReference>
<dbReference type="RefSeq" id="WP_090174263.1">
    <property type="nucleotide sequence ID" value="NZ_FMXR01000015.1"/>
</dbReference>
<gene>
    <name evidence="3" type="ORF">SAMN02910417_02045</name>
</gene>
<keyword evidence="4" id="KW-1185">Reference proteome</keyword>
<evidence type="ECO:0000313" key="3">
    <source>
        <dbReference type="EMBL" id="SDB27559.1"/>
    </source>
</evidence>
<sequence length="302" mass="34829">MIKIAVDTGNKQMKTKHEVFPAGVVKLESAPSTIPQNEYIKFEDYWYAISMKRMEYLEDKSKSERYFILTLIAIAKELQRMNRYNGEIRLLVGLPPAHMYDDTLKRAFQRYFRRDDIEFTYMGRMFHISIKSVSVFAQCYSAMMTKFAQFRGYPRVVGVDIGGFTSDYMTLRKGKIDIEDTDSMEFGTIHFYRMTQKAVSKRTHSLISEDEIDAILLGDARFYEKAIVETVRECADAYVDRLIGMFREFGIDLKTAYVVFMGGGSLLLKKALAKKVGKHTFIEDMKANAIGYEFLSGLKKEG</sequence>
<accession>A0A1G6C3W3</accession>
<dbReference type="Gene3D" id="3.30.420.40">
    <property type="match status" value="2"/>
</dbReference>
<dbReference type="AlphaFoldDB" id="A0A1G6C3W3"/>
<evidence type="ECO:0000259" key="2">
    <source>
        <dbReference type="Pfam" id="PF21522"/>
    </source>
</evidence>
<feature type="domain" description="Actin homologue MreB-like C-terminal" evidence="2">
    <location>
        <begin position="159"/>
        <end position="273"/>
    </location>
</feature>
<feature type="domain" description="Actin-like protein N-terminal" evidence="1">
    <location>
        <begin position="5"/>
        <end position="140"/>
    </location>
</feature>
<dbReference type="SUPFAM" id="SSF53067">
    <property type="entry name" value="Actin-like ATPase domain"/>
    <property type="match status" value="2"/>
</dbReference>
<dbReference type="STRING" id="1732.SAMN02910417_02045"/>
<proteinExistence type="predicted"/>
<name>A0A1G6C3W3_EUBOX</name>
<dbReference type="InterPro" id="IPR040607">
    <property type="entry name" value="ALP_N"/>
</dbReference>
<dbReference type="Pfam" id="PF21522">
    <property type="entry name" value="MreB-like_C"/>
    <property type="match status" value="1"/>
</dbReference>
<reference evidence="3 4" key="1">
    <citation type="submission" date="2016-10" db="EMBL/GenBank/DDBJ databases">
        <authorList>
            <person name="de Groot N.N."/>
        </authorList>
    </citation>
    <scope>NUCLEOTIDE SEQUENCE [LARGE SCALE GENOMIC DNA]</scope>
    <source>
        <strain evidence="3 4">DSM 3217</strain>
    </source>
</reference>
<evidence type="ECO:0000259" key="1">
    <source>
        <dbReference type="Pfam" id="PF17989"/>
    </source>
</evidence>
<dbReference type="OrthoDB" id="1883643at2"/>
<dbReference type="InterPro" id="IPR049067">
    <property type="entry name" value="MreB-like_C"/>
</dbReference>
<dbReference type="EMBL" id="FMXR01000015">
    <property type="protein sequence ID" value="SDB27559.1"/>
    <property type="molecule type" value="Genomic_DNA"/>
</dbReference>
<dbReference type="InterPro" id="IPR043129">
    <property type="entry name" value="ATPase_NBD"/>
</dbReference>
<protein>
    <submittedName>
        <fullName evidence="3">Plasmid segregation protein ParM</fullName>
    </submittedName>
</protein>